<dbReference type="Proteomes" id="UP001172386">
    <property type="component" value="Unassembled WGS sequence"/>
</dbReference>
<protein>
    <submittedName>
        <fullName evidence="1">Nucleolar protein 16</fullName>
    </submittedName>
</protein>
<gene>
    <name evidence="1" type="primary">NOP16</name>
    <name evidence="1" type="ORF">H2198_000999</name>
</gene>
<accession>A0ACC3AIJ3</accession>
<keyword evidence="2" id="KW-1185">Reference proteome</keyword>
<dbReference type="EMBL" id="JAPDRQ010000011">
    <property type="protein sequence ID" value="KAJ9663007.1"/>
    <property type="molecule type" value="Genomic_DNA"/>
</dbReference>
<comment type="caution">
    <text evidence="1">The sequence shown here is derived from an EMBL/GenBank/DDBJ whole genome shotgun (WGS) entry which is preliminary data.</text>
</comment>
<reference evidence="1" key="1">
    <citation type="submission" date="2022-10" db="EMBL/GenBank/DDBJ databases">
        <title>Culturing micro-colonial fungi from biological soil crusts in the Mojave desert and describing Neophaeococcomyces mojavensis, and introducing the new genera and species Taxawa tesnikishii.</title>
        <authorList>
            <person name="Kurbessoian T."/>
            <person name="Stajich J.E."/>
        </authorList>
    </citation>
    <scope>NUCLEOTIDE SEQUENCE</scope>
    <source>
        <strain evidence="1">JES_112</strain>
    </source>
</reference>
<evidence type="ECO:0000313" key="1">
    <source>
        <dbReference type="EMBL" id="KAJ9663007.1"/>
    </source>
</evidence>
<sequence>MGRELQKKKNRSSRPKVRPKVIGRTKAGRKKANFQGNETIVQNWDKSQTLEQNYKRLGLSTKLNSNIARPMRIKGQNTSLARPEKSDSLAIAPASVQVISKLDEVRVERDPNTGRILRLIQPEDDNTRPNPLHDPLNDLSDEEAEVRDPGQSNVIAQLEAQAANEAEIEAKRKRPRQQSSREEEWIARLVEAHGDDITAMFKDRKLNPMQQSKGDIAKRVKKWKQKHEPGTA</sequence>
<name>A0ACC3AIJ3_9EURO</name>
<organism evidence="1 2">
    <name type="scientific">Neophaeococcomyces mojaviensis</name>
    <dbReference type="NCBI Taxonomy" id="3383035"/>
    <lineage>
        <taxon>Eukaryota</taxon>
        <taxon>Fungi</taxon>
        <taxon>Dikarya</taxon>
        <taxon>Ascomycota</taxon>
        <taxon>Pezizomycotina</taxon>
        <taxon>Eurotiomycetes</taxon>
        <taxon>Chaetothyriomycetidae</taxon>
        <taxon>Chaetothyriales</taxon>
        <taxon>Chaetothyriales incertae sedis</taxon>
        <taxon>Neophaeococcomyces</taxon>
    </lineage>
</organism>
<proteinExistence type="predicted"/>
<evidence type="ECO:0000313" key="2">
    <source>
        <dbReference type="Proteomes" id="UP001172386"/>
    </source>
</evidence>